<evidence type="ECO:0000256" key="1">
    <source>
        <dbReference type="ARBA" id="ARBA00022729"/>
    </source>
</evidence>
<dbReference type="SUPFAM" id="SSF141072">
    <property type="entry name" value="CalX-like"/>
    <property type="match status" value="3"/>
</dbReference>
<dbReference type="Gene3D" id="2.60.40.2030">
    <property type="match status" value="3"/>
</dbReference>
<evidence type="ECO:0000256" key="2">
    <source>
        <dbReference type="ARBA" id="ARBA00022737"/>
    </source>
</evidence>
<dbReference type="GO" id="GO:0016020">
    <property type="term" value="C:membrane"/>
    <property type="evidence" value="ECO:0007669"/>
    <property type="project" value="InterPro"/>
</dbReference>
<evidence type="ECO:0000313" key="6">
    <source>
        <dbReference type="EMBL" id="CAI7989325.1"/>
    </source>
</evidence>
<dbReference type="GO" id="GO:0007154">
    <property type="term" value="P:cell communication"/>
    <property type="evidence" value="ECO:0007669"/>
    <property type="project" value="InterPro"/>
</dbReference>
<keyword evidence="4" id="KW-0406">Ion transport</keyword>
<organism evidence="6 7">
    <name type="scientific">Geodia barretti</name>
    <name type="common">Barrett's horny sponge</name>
    <dbReference type="NCBI Taxonomy" id="519541"/>
    <lineage>
        <taxon>Eukaryota</taxon>
        <taxon>Metazoa</taxon>
        <taxon>Porifera</taxon>
        <taxon>Demospongiae</taxon>
        <taxon>Heteroscleromorpha</taxon>
        <taxon>Tetractinellida</taxon>
        <taxon>Astrophorina</taxon>
        <taxon>Geodiidae</taxon>
        <taxon>Geodia</taxon>
    </lineage>
</organism>
<keyword evidence="2" id="KW-0677">Repeat</keyword>
<accession>A0AA35W2X4</accession>
<feature type="domain" description="Calx-beta" evidence="5">
    <location>
        <begin position="2"/>
        <end position="117"/>
    </location>
</feature>
<keyword evidence="1" id="KW-0732">Signal</keyword>
<keyword evidence="3" id="KW-0106">Calcium</keyword>
<keyword evidence="7" id="KW-1185">Reference proteome</keyword>
<dbReference type="InterPro" id="IPR051171">
    <property type="entry name" value="CaCA"/>
</dbReference>
<evidence type="ECO:0000256" key="4">
    <source>
        <dbReference type="ARBA" id="ARBA00023065"/>
    </source>
</evidence>
<dbReference type="InterPro" id="IPR003644">
    <property type="entry name" value="Calx_beta"/>
</dbReference>
<dbReference type="Proteomes" id="UP001174909">
    <property type="component" value="Unassembled WGS sequence"/>
</dbReference>
<gene>
    <name evidence="6" type="ORF">GBAR_LOCUS186</name>
</gene>
<dbReference type="PANTHER" id="PTHR11878">
    <property type="entry name" value="SODIUM/CALCIUM EXCHANGER"/>
    <property type="match status" value="1"/>
</dbReference>
<protein>
    <recommendedName>
        <fullName evidence="5">Calx-beta domain-containing protein</fullName>
    </recommendedName>
</protein>
<feature type="domain" description="Calx-beta" evidence="5">
    <location>
        <begin position="240"/>
        <end position="325"/>
    </location>
</feature>
<reference evidence="6" key="1">
    <citation type="submission" date="2023-03" db="EMBL/GenBank/DDBJ databases">
        <authorList>
            <person name="Steffen K."/>
            <person name="Cardenas P."/>
        </authorList>
    </citation>
    <scope>NUCLEOTIDE SEQUENCE</scope>
</reference>
<proteinExistence type="predicted"/>
<evidence type="ECO:0000256" key="3">
    <source>
        <dbReference type="ARBA" id="ARBA00022837"/>
    </source>
</evidence>
<dbReference type="Pfam" id="PF03160">
    <property type="entry name" value="Calx-beta"/>
    <property type="match status" value="2"/>
</dbReference>
<evidence type="ECO:0000313" key="7">
    <source>
        <dbReference type="Proteomes" id="UP001174909"/>
    </source>
</evidence>
<dbReference type="AlphaFoldDB" id="A0AA35W2X4"/>
<dbReference type="EMBL" id="CASHTH010000030">
    <property type="protein sequence ID" value="CAI7989325.1"/>
    <property type="molecule type" value="Genomic_DNA"/>
</dbReference>
<dbReference type="GO" id="GO:0030001">
    <property type="term" value="P:metal ion transport"/>
    <property type="evidence" value="ECO:0007669"/>
    <property type="project" value="TreeGrafter"/>
</dbReference>
<dbReference type="InterPro" id="IPR038081">
    <property type="entry name" value="CalX-like_sf"/>
</dbReference>
<feature type="non-terminal residue" evidence="6">
    <location>
        <position position="1"/>
    </location>
</feature>
<name>A0AA35W2X4_GEOBA</name>
<keyword evidence="4" id="KW-0813">Transport</keyword>
<comment type="caution">
    <text evidence="6">The sequence shown here is derived from an EMBL/GenBank/DDBJ whole genome shotgun (WGS) entry which is preliminary data.</text>
</comment>
<sequence length="338" mass="35087">AVVAFVTDEYTVNENEGAVSVCVDSRVTEGFEADLTVSLSATDGTASIDDDTELLAAEFTLVFPAGSSNGTRCSSIPITDDELLEGNHEFTVTLTGAGFHASIDTLSSVTTVTIIDDESLATISLQPTSATYAEGTVVNVCAEIQELPAGGLGTDITVDFLVEGFSAVEEEDFDILSPVSVVFNSSGNVTNGDNLCLGLSILEDDIYEEDQLLNVSIVSVSPSSAATVGTDKSAITIEDNGDLIVSLSATDGTASVVDDTGLPGAEFALVFPAGSSESIRCFTVPIVNDTLLEGTQEFTVTATDVGSHALINTPSSSTTISITDNECKTCDVYFSLHH</sequence>
<dbReference type="PANTHER" id="PTHR11878:SF65">
    <property type="entry name" value="NA_CA-EXCHANGE PROTEIN, ISOFORM G"/>
    <property type="match status" value="1"/>
</dbReference>
<evidence type="ECO:0000259" key="5">
    <source>
        <dbReference type="Pfam" id="PF03160"/>
    </source>
</evidence>